<evidence type="ECO:0000256" key="5">
    <source>
        <dbReference type="ARBA" id="ARBA00022741"/>
    </source>
</evidence>
<evidence type="ECO:0000256" key="11">
    <source>
        <dbReference type="ARBA" id="ARBA00048679"/>
    </source>
</evidence>
<dbReference type="PROSITE" id="PS00107">
    <property type="entry name" value="PROTEIN_KINASE_ATP"/>
    <property type="match status" value="1"/>
</dbReference>
<keyword evidence="14" id="KW-0472">Membrane</keyword>
<evidence type="ECO:0000256" key="6">
    <source>
        <dbReference type="ARBA" id="ARBA00022777"/>
    </source>
</evidence>
<dbReference type="EC" id="2.7.11.1" evidence="1"/>
<dbReference type="Gene3D" id="3.30.200.20">
    <property type="entry name" value="Phosphorylase Kinase, domain 1"/>
    <property type="match status" value="1"/>
</dbReference>
<keyword evidence="14" id="KW-1133">Transmembrane helix</keyword>
<comment type="catalytic activity">
    <reaction evidence="10">
        <text>L-threonyl-[protein] + ATP = O-phospho-L-threonyl-[protein] + ADP + H(+)</text>
        <dbReference type="Rhea" id="RHEA:46608"/>
        <dbReference type="Rhea" id="RHEA-COMP:11060"/>
        <dbReference type="Rhea" id="RHEA-COMP:11605"/>
        <dbReference type="ChEBI" id="CHEBI:15378"/>
        <dbReference type="ChEBI" id="CHEBI:30013"/>
        <dbReference type="ChEBI" id="CHEBI:30616"/>
        <dbReference type="ChEBI" id="CHEBI:61977"/>
        <dbReference type="ChEBI" id="CHEBI:456216"/>
        <dbReference type="EC" id="2.7.11.1"/>
    </reaction>
</comment>
<dbReference type="GO" id="GO:0005886">
    <property type="term" value="C:plasma membrane"/>
    <property type="evidence" value="ECO:0007669"/>
    <property type="project" value="TreeGrafter"/>
</dbReference>
<evidence type="ECO:0000256" key="10">
    <source>
        <dbReference type="ARBA" id="ARBA00047899"/>
    </source>
</evidence>
<dbReference type="PANTHER" id="PTHR27002">
    <property type="entry name" value="RECEPTOR-LIKE SERINE/THREONINE-PROTEIN KINASE SD1-8"/>
    <property type="match status" value="1"/>
</dbReference>
<keyword evidence="7 12" id="KW-0067">ATP-binding</keyword>
<evidence type="ECO:0000256" key="9">
    <source>
        <dbReference type="ARBA" id="ARBA00023180"/>
    </source>
</evidence>
<gene>
    <name evidence="16" type="ORF">RJ641_001995</name>
</gene>
<keyword evidence="8" id="KW-1015">Disulfide bond</keyword>
<dbReference type="InterPro" id="IPR011009">
    <property type="entry name" value="Kinase-like_dom_sf"/>
</dbReference>
<evidence type="ECO:0000313" key="16">
    <source>
        <dbReference type="EMBL" id="KAK6932371.1"/>
    </source>
</evidence>
<comment type="caution">
    <text evidence="16">The sequence shown here is derived from an EMBL/GenBank/DDBJ whole genome shotgun (WGS) entry which is preliminary data.</text>
</comment>
<proteinExistence type="predicted"/>
<comment type="catalytic activity">
    <reaction evidence="11">
        <text>L-seryl-[protein] + ATP = O-phospho-L-seryl-[protein] + ADP + H(+)</text>
        <dbReference type="Rhea" id="RHEA:17989"/>
        <dbReference type="Rhea" id="RHEA-COMP:9863"/>
        <dbReference type="Rhea" id="RHEA-COMP:11604"/>
        <dbReference type="ChEBI" id="CHEBI:15378"/>
        <dbReference type="ChEBI" id="CHEBI:29999"/>
        <dbReference type="ChEBI" id="CHEBI:30616"/>
        <dbReference type="ChEBI" id="CHEBI:83421"/>
        <dbReference type="ChEBI" id="CHEBI:456216"/>
        <dbReference type="EC" id="2.7.11.1"/>
    </reaction>
</comment>
<evidence type="ECO:0000256" key="8">
    <source>
        <dbReference type="ARBA" id="ARBA00023157"/>
    </source>
</evidence>
<dbReference type="EMBL" id="JBAMMX010000010">
    <property type="protein sequence ID" value="KAK6932371.1"/>
    <property type="molecule type" value="Genomic_DNA"/>
</dbReference>
<feature type="compositionally biased region" description="Polar residues" evidence="13">
    <location>
        <begin position="341"/>
        <end position="354"/>
    </location>
</feature>
<feature type="region of interest" description="Disordered" evidence="13">
    <location>
        <begin position="324"/>
        <end position="387"/>
    </location>
</feature>
<dbReference type="InterPro" id="IPR001245">
    <property type="entry name" value="Ser-Thr/Tyr_kinase_cat_dom"/>
</dbReference>
<dbReference type="GO" id="GO:0004674">
    <property type="term" value="F:protein serine/threonine kinase activity"/>
    <property type="evidence" value="ECO:0007669"/>
    <property type="project" value="UniProtKB-KW"/>
</dbReference>
<keyword evidence="5 12" id="KW-0547">Nucleotide-binding</keyword>
<keyword evidence="9" id="KW-0325">Glycoprotein</keyword>
<evidence type="ECO:0000259" key="15">
    <source>
        <dbReference type="PROSITE" id="PS50011"/>
    </source>
</evidence>
<sequence length="387" mass="43468">MEFKPGFIHIRSERNWKAWRIAGATIFTSAFFIVVIVGFLVYGRQRMRTQNAEHVQSQNGLLFSLPSPLHITLRHLQNDVLAMEGMPFMDLAIIRAATDNFSDSNYLGQGGFGSVYKGVLPDGKAIAVKRLSRKSRQGFEEFKNEVILIAKLQHRNLVRLLGCGIEGEEKLLIYEFMPNKSLNFFIFDPEKRVELDWTTRYNNCLLIQMPLNSGYMAPEYAMAGLFSSKSDVFSFGVILLEIISGTRNSEFHLTEHAQTLLAYAWKLWTEGKELEVVDPLLTEHCPTVEVLKCIQIGLLCVQEDPADRPNMSSVVALLRSEGSTKLPQPKQPAFSVGRGIHSSTEANPSENQLTGFRLSSDVMTSEGGPLVRLGKEEAIPSLQKRKK</sequence>
<dbReference type="InterPro" id="IPR000719">
    <property type="entry name" value="Prot_kinase_dom"/>
</dbReference>
<keyword evidence="6 16" id="KW-0418">Kinase</keyword>
<organism evidence="16 17">
    <name type="scientific">Dillenia turbinata</name>
    <dbReference type="NCBI Taxonomy" id="194707"/>
    <lineage>
        <taxon>Eukaryota</taxon>
        <taxon>Viridiplantae</taxon>
        <taxon>Streptophyta</taxon>
        <taxon>Embryophyta</taxon>
        <taxon>Tracheophyta</taxon>
        <taxon>Spermatophyta</taxon>
        <taxon>Magnoliopsida</taxon>
        <taxon>eudicotyledons</taxon>
        <taxon>Gunneridae</taxon>
        <taxon>Pentapetalae</taxon>
        <taxon>Dilleniales</taxon>
        <taxon>Dilleniaceae</taxon>
        <taxon>Dillenia</taxon>
    </lineage>
</organism>
<dbReference type="Proteomes" id="UP001370490">
    <property type="component" value="Unassembled WGS sequence"/>
</dbReference>
<evidence type="ECO:0000256" key="3">
    <source>
        <dbReference type="ARBA" id="ARBA00022679"/>
    </source>
</evidence>
<feature type="binding site" evidence="12">
    <location>
        <position position="129"/>
    </location>
    <ligand>
        <name>ATP</name>
        <dbReference type="ChEBI" id="CHEBI:30616"/>
    </ligand>
</feature>
<dbReference type="PROSITE" id="PS50011">
    <property type="entry name" value="PROTEIN_KINASE_DOM"/>
    <property type="match status" value="1"/>
</dbReference>
<dbReference type="Pfam" id="PF07714">
    <property type="entry name" value="PK_Tyr_Ser-Thr"/>
    <property type="match status" value="2"/>
</dbReference>
<name>A0AAN8ZBS5_9MAGN</name>
<dbReference type="GO" id="GO:0005524">
    <property type="term" value="F:ATP binding"/>
    <property type="evidence" value="ECO:0007669"/>
    <property type="project" value="UniProtKB-UniRule"/>
</dbReference>
<feature type="domain" description="Protein kinase" evidence="15">
    <location>
        <begin position="101"/>
        <end position="387"/>
    </location>
</feature>
<evidence type="ECO:0000256" key="2">
    <source>
        <dbReference type="ARBA" id="ARBA00022527"/>
    </source>
</evidence>
<keyword evidence="3" id="KW-0808">Transferase</keyword>
<feature type="transmembrane region" description="Helical" evidence="14">
    <location>
        <begin position="21"/>
        <end position="42"/>
    </location>
</feature>
<evidence type="ECO:0000256" key="12">
    <source>
        <dbReference type="PROSITE-ProRule" id="PRU10141"/>
    </source>
</evidence>
<dbReference type="InterPro" id="IPR017441">
    <property type="entry name" value="Protein_kinase_ATP_BS"/>
</dbReference>
<evidence type="ECO:0000313" key="17">
    <source>
        <dbReference type="Proteomes" id="UP001370490"/>
    </source>
</evidence>
<evidence type="ECO:0000256" key="14">
    <source>
        <dbReference type="SAM" id="Phobius"/>
    </source>
</evidence>
<evidence type="ECO:0000256" key="4">
    <source>
        <dbReference type="ARBA" id="ARBA00022729"/>
    </source>
</evidence>
<keyword evidence="14" id="KW-0812">Transmembrane</keyword>
<dbReference type="FunFam" id="1.10.510.10:FF:001722">
    <property type="entry name" value="G-type lectin S-receptor-like serine/threonine-protein kinase B120"/>
    <property type="match status" value="1"/>
</dbReference>
<evidence type="ECO:0000256" key="13">
    <source>
        <dbReference type="SAM" id="MobiDB-lite"/>
    </source>
</evidence>
<dbReference type="FunFam" id="3.30.200.20:FF:000195">
    <property type="entry name" value="G-type lectin S-receptor-like serine/threonine-protein kinase"/>
    <property type="match status" value="1"/>
</dbReference>
<keyword evidence="2" id="KW-0723">Serine/threonine-protein kinase</keyword>
<dbReference type="AlphaFoldDB" id="A0AAN8ZBS5"/>
<reference evidence="16 17" key="1">
    <citation type="submission" date="2023-12" db="EMBL/GenBank/DDBJ databases">
        <title>A high-quality genome assembly for Dillenia turbinata (Dilleniales).</title>
        <authorList>
            <person name="Chanderbali A."/>
        </authorList>
    </citation>
    <scope>NUCLEOTIDE SEQUENCE [LARGE SCALE GENOMIC DNA]</scope>
    <source>
        <strain evidence="16">LSX21</strain>
        <tissue evidence="16">Leaf</tissue>
    </source>
</reference>
<accession>A0AAN8ZBS5</accession>
<protein>
    <recommendedName>
        <fullName evidence="1">non-specific serine/threonine protein kinase</fullName>
        <ecNumber evidence="1">2.7.11.1</ecNumber>
    </recommendedName>
</protein>
<dbReference type="PANTHER" id="PTHR27002:SF123">
    <property type="entry name" value="CYSTEINE-RICH RECEPTOR-LIKE PROTEIN KINASE 45"/>
    <property type="match status" value="1"/>
</dbReference>
<keyword evidence="4" id="KW-0732">Signal</keyword>
<dbReference type="Gene3D" id="1.10.510.10">
    <property type="entry name" value="Transferase(Phosphotransferase) domain 1"/>
    <property type="match status" value="1"/>
</dbReference>
<evidence type="ECO:0000256" key="1">
    <source>
        <dbReference type="ARBA" id="ARBA00012513"/>
    </source>
</evidence>
<dbReference type="SUPFAM" id="SSF56112">
    <property type="entry name" value="Protein kinase-like (PK-like)"/>
    <property type="match status" value="1"/>
</dbReference>
<evidence type="ECO:0000256" key="7">
    <source>
        <dbReference type="ARBA" id="ARBA00022840"/>
    </source>
</evidence>
<keyword evidence="17" id="KW-1185">Reference proteome</keyword>